<evidence type="ECO:0000313" key="2">
    <source>
        <dbReference type="Proteomes" id="UP001054252"/>
    </source>
</evidence>
<accession>A0AAV5JVW5</accession>
<reference evidence="1 2" key="1">
    <citation type="journal article" date="2021" name="Commun. Biol.">
        <title>The genome of Shorea leprosula (Dipterocarpaceae) highlights the ecological relevance of drought in aseasonal tropical rainforests.</title>
        <authorList>
            <person name="Ng K.K.S."/>
            <person name="Kobayashi M.J."/>
            <person name="Fawcett J.A."/>
            <person name="Hatakeyama M."/>
            <person name="Paape T."/>
            <person name="Ng C.H."/>
            <person name="Ang C.C."/>
            <person name="Tnah L.H."/>
            <person name="Lee C.T."/>
            <person name="Nishiyama T."/>
            <person name="Sese J."/>
            <person name="O'Brien M.J."/>
            <person name="Copetti D."/>
            <person name="Mohd Noor M.I."/>
            <person name="Ong R.C."/>
            <person name="Putra M."/>
            <person name="Sireger I.Z."/>
            <person name="Indrioko S."/>
            <person name="Kosugi Y."/>
            <person name="Izuno A."/>
            <person name="Isagi Y."/>
            <person name="Lee S.L."/>
            <person name="Shimizu K.K."/>
        </authorList>
    </citation>
    <scope>NUCLEOTIDE SEQUENCE [LARGE SCALE GENOMIC DNA]</scope>
    <source>
        <strain evidence="1">214</strain>
    </source>
</reference>
<organism evidence="1 2">
    <name type="scientific">Rubroshorea leprosula</name>
    <dbReference type="NCBI Taxonomy" id="152421"/>
    <lineage>
        <taxon>Eukaryota</taxon>
        <taxon>Viridiplantae</taxon>
        <taxon>Streptophyta</taxon>
        <taxon>Embryophyta</taxon>
        <taxon>Tracheophyta</taxon>
        <taxon>Spermatophyta</taxon>
        <taxon>Magnoliopsida</taxon>
        <taxon>eudicotyledons</taxon>
        <taxon>Gunneridae</taxon>
        <taxon>Pentapetalae</taxon>
        <taxon>rosids</taxon>
        <taxon>malvids</taxon>
        <taxon>Malvales</taxon>
        <taxon>Dipterocarpaceae</taxon>
        <taxon>Rubroshorea</taxon>
    </lineage>
</organism>
<proteinExistence type="predicted"/>
<comment type="caution">
    <text evidence="1">The sequence shown here is derived from an EMBL/GenBank/DDBJ whole genome shotgun (WGS) entry which is preliminary data.</text>
</comment>
<dbReference type="Proteomes" id="UP001054252">
    <property type="component" value="Unassembled WGS sequence"/>
</dbReference>
<dbReference type="AlphaFoldDB" id="A0AAV5JVW5"/>
<gene>
    <name evidence="1" type="ORF">SLEP1_g26219</name>
</gene>
<dbReference type="EMBL" id="BPVZ01000043">
    <property type="protein sequence ID" value="GKV15423.1"/>
    <property type="molecule type" value="Genomic_DNA"/>
</dbReference>
<sequence>MFFSPSARRSTMRKERVIGKVLLSYFQQSKWHARIQISHVRGH</sequence>
<evidence type="ECO:0000313" key="1">
    <source>
        <dbReference type="EMBL" id="GKV15423.1"/>
    </source>
</evidence>
<keyword evidence="2" id="KW-1185">Reference proteome</keyword>
<name>A0AAV5JVW5_9ROSI</name>
<protein>
    <submittedName>
        <fullName evidence="1">Uncharacterized protein</fullName>
    </submittedName>
</protein>